<organism evidence="2 3">
    <name type="scientific">Artemisia annua</name>
    <name type="common">Sweet wormwood</name>
    <dbReference type="NCBI Taxonomy" id="35608"/>
    <lineage>
        <taxon>Eukaryota</taxon>
        <taxon>Viridiplantae</taxon>
        <taxon>Streptophyta</taxon>
        <taxon>Embryophyta</taxon>
        <taxon>Tracheophyta</taxon>
        <taxon>Spermatophyta</taxon>
        <taxon>Magnoliopsida</taxon>
        <taxon>eudicotyledons</taxon>
        <taxon>Gunneridae</taxon>
        <taxon>Pentapetalae</taxon>
        <taxon>asterids</taxon>
        <taxon>campanulids</taxon>
        <taxon>Asterales</taxon>
        <taxon>Asteraceae</taxon>
        <taxon>Asteroideae</taxon>
        <taxon>Anthemideae</taxon>
        <taxon>Artemisiinae</taxon>
        <taxon>Artemisia</taxon>
    </lineage>
</organism>
<gene>
    <name evidence="2" type="ORF">CTI12_AA510650</name>
</gene>
<comment type="caution">
    <text evidence="2">The sequence shown here is derived from an EMBL/GenBank/DDBJ whole genome shotgun (WGS) entry which is preliminary data.</text>
</comment>
<sequence>MSSSSSNRFRRDPPPTHCECEEPVILQTSKTINFPLRRFLGCVNYYHGSACETFYWVDPDLPNEYYKKEVFKLMKKVKLNENKIDEELKRSFDFERSTMQKQAVVLQMELKEMKASIGFYRKLVVFLCMVVFILLLVK</sequence>
<dbReference type="EMBL" id="PKPP01010441">
    <property type="protein sequence ID" value="PWA46120.1"/>
    <property type="molecule type" value="Genomic_DNA"/>
</dbReference>
<keyword evidence="3" id="KW-1185">Reference proteome</keyword>
<keyword evidence="1" id="KW-0472">Membrane</keyword>
<reference evidence="2 3" key="1">
    <citation type="journal article" date="2018" name="Mol. Plant">
        <title>The genome of Artemisia annua provides insight into the evolution of Asteraceae family and artemisinin biosynthesis.</title>
        <authorList>
            <person name="Shen Q."/>
            <person name="Zhang L."/>
            <person name="Liao Z."/>
            <person name="Wang S."/>
            <person name="Yan T."/>
            <person name="Shi P."/>
            <person name="Liu M."/>
            <person name="Fu X."/>
            <person name="Pan Q."/>
            <person name="Wang Y."/>
            <person name="Lv Z."/>
            <person name="Lu X."/>
            <person name="Zhang F."/>
            <person name="Jiang W."/>
            <person name="Ma Y."/>
            <person name="Chen M."/>
            <person name="Hao X."/>
            <person name="Li L."/>
            <person name="Tang Y."/>
            <person name="Lv G."/>
            <person name="Zhou Y."/>
            <person name="Sun X."/>
            <person name="Brodelius P.E."/>
            <person name="Rose J.K.C."/>
            <person name="Tang K."/>
        </authorList>
    </citation>
    <scope>NUCLEOTIDE SEQUENCE [LARGE SCALE GENOMIC DNA]</scope>
    <source>
        <strain evidence="3">cv. Huhao1</strain>
        <tissue evidence="2">Leaf</tissue>
    </source>
</reference>
<feature type="transmembrane region" description="Helical" evidence="1">
    <location>
        <begin position="119"/>
        <end position="137"/>
    </location>
</feature>
<dbReference type="PANTHER" id="PTHR33248">
    <property type="entry name" value="ZINC ION-BINDING PROTEIN"/>
    <property type="match status" value="1"/>
</dbReference>
<proteinExistence type="predicted"/>
<dbReference type="Proteomes" id="UP000245207">
    <property type="component" value="Unassembled WGS sequence"/>
</dbReference>
<accession>A0A2U1LAU2</accession>
<protein>
    <recommendedName>
        <fullName evidence="4">Zinc finger GRF-type domain-containing protein</fullName>
    </recommendedName>
</protein>
<name>A0A2U1LAU2_ARTAN</name>
<dbReference type="AlphaFoldDB" id="A0A2U1LAU2"/>
<evidence type="ECO:0000313" key="3">
    <source>
        <dbReference type="Proteomes" id="UP000245207"/>
    </source>
</evidence>
<keyword evidence="1" id="KW-1133">Transmembrane helix</keyword>
<evidence type="ECO:0000256" key="1">
    <source>
        <dbReference type="SAM" id="Phobius"/>
    </source>
</evidence>
<evidence type="ECO:0000313" key="2">
    <source>
        <dbReference type="EMBL" id="PWA46120.1"/>
    </source>
</evidence>
<evidence type="ECO:0008006" key="4">
    <source>
        <dbReference type="Google" id="ProtNLM"/>
    </source>
</evidence>
<keyword evidence="1" id="KW-0812">Transmembrane</keyword>